<gene>
    <name evidence="9" type="ORF">FYC77_14770</name>
</gene>
<evidence type="ECO:0000256" key="2">
    <source>
        <dbReference type="ARBA" id="ARBA00022670"/>
    </source>
</evidence>
<dbReference type="SUPFAM" id="SSF143081">
    <property type="entry name" value="BB1717-like"/>
    <property type="match status" value="1"/>
</dbReference>
<evidence type="ECO:0000313" key="10">
    <source>
        <dbReference type="Proteomes" id="UP000324104"/>
    </source>
</evidence>
<dbReference type="InterPro" id="IPR003738">
    <property type="entry name" value="SRAP"/>
</dbReference>
<dbReference type="AlphaFoldDB" id="A0A5D5ANZ8"/>
<dbReference type="Pfam" id="PF02586">
    <property type="entry name" value="SRAP"/>
    <property type="match status" value="1"/>
</dbReference>
<name>A0A5D5ANZ8_9EURY</name>
<keyword evidence="5" id="KW-0190">Covalent protein-DNA linkage</keyword>
<evidence type="ECO:0000256" key="5">
    <source>
        <dbReference type="ARBA" id="ARBA00023124"/>
    </source>
</evidence>
<dbReference type="GO" id="GO:0006508">
    <property type="term" value="P:proteolysis"/>
    <property type="evidence" value="ECO:0007669"/>
    <property type="project" value="UniProtKB-KW"/>
</dbReference>
<evidence type="ECO:0000313" key="9">
    <source>
        <dbReference type="EMBL" id="TYT61180.1"/>
    </source>
</evidence>
<dbReference type="PANTHER" id="PTHR13604:SF0">
    <property type="entry name" value="ABASIC SITE PROCESSING PROTEIN HMCES"/>
    <property type="match status" value="1"/>
</dbReference>
<evidence type="ECO:0000256" key="1">
    <source>
        <dbReference type="ARBA" id="ARBA00008136"/>
    </source>
</evidence>
<dbReference type="GO" id="GO:0003697">
    <property type="term" value="F:single-stranded DNA binding"/>
    <property type="evidence" value="ECO:0007669"/>
    <property type="project" value="InterPro"/>
</dbReference>
<reference evidence="9 10" key="1">
    <citation type="submission" date="2019-08" db="EMBL/GenBank/DDBJ databases">
        <title>Archaea genome.</title>
        <authorList>
            <person name="Kajale S."/>
            <person name="Shouche Y."/>
            <person name="Deshpande N."/>
            <person name="Sharma A."/>
        </authorList>
    </citation>
    <scope>NUCLEOTIDE SEQUENCE [LARGE SCALE GENOMIC DNA]</scope>
    <source>
        <strain evidence="9 10">ESP3B_9</strain>
    </source>
</reference>
<dbReference type="Proteomes" id="UP000324104">
    <property type="component" value="Unassembled WGS sequence"/>
</dbReference>
<comment type="similarity">
    <text evidence="1">Belongs to the SOS response-associated peptidase family.</text>
</comment>
<protein>
    <submittedName>
        <fullName evidence="9">SOS response-associated peptidase</fullName>
    </submittedName>
</protein>
<keyword evidence="2" id="KW-0645">Protease</keyword>
<feature type="region of interest" description="Disordered" evidence="8">
    <location>
        <begin position="79"/>
        <end position="101"/>
    </location>
</feature>
<dbReference type="RefSeq" id="WP_149082265.1">
    <property type="nucleotide sequence ID" value="NZ_VTAW01000021.1"/>
</dbReference>
<dbReference type="EMBL" id="VTAW01000021">
    <property type="protein sequence ID" value="TYT61180.1"/>
    <property type="molecule type" value="Genomic_DNA"/>
</dbReference>
<dbReference type="GO" id="GO:0106300">
    <property type="term" value="P:protein-DNA covalent cross-linking repair"/>
    <property type="evidence" value="ECO:0007669"/>
    <property type="project" value="InterPro"/>
</dbReference>
<keyword evidence="4" id="KW-0378">Hydrolase</keyword>
<feature type="region of interest" description="Disordered" evidence="8">
    <location>
        <begin position="228"/>
        <end position="250"/>
    </location>
</feature>
<dbReference type="InterPro" id="IPR036590">
    <property type="entry name" value="SRAP-like"/>
</dbReference>
<dbReference type="PANTHER" id="PTHR13604">
    <property type="entry name" value="DC12-RELATED"/>
    <property type="match status" value="1"/>
</dbReference>
<evidence type="ECO:0000256" key="8">
    <source>
        <dbReference type="SAM" id="MobiDB-lite"/>
    </source>
</evidence>
<keyword evidence="10" id="KW-1185">Reference proteome</keyword>
<evidence type="ECO:0000256" key="7">
    <source>
        <dbReference type="ARBA" id="ARBA00023239"/>
    </source>
</evidence>
<evidence type="ECO:0000256" key="6">
    <source>
        <dbReference type="ARBA" id="ARBA00023125"/>
    </source>
</evidence>
<organism evidence="9 10">
    <name type="scientific">Natrialba swarupiae</name>
    <dbReference type="NCBI Taxonomy" id="2448032"/>
    <lineage>
        <taxon>Archaea</taxon>
        <taxon>Methanobacteriati</taxon>
        <taxon>Methanobacteriota</taxon>
        <taxon>Stenosarchaea group</taxon>
        <taxon>Halobacteria</taxon>
        <taxon>Halobacteriales</taxon>
        <taxon>Natrialbaceae</taxon>
        <taxon>Natrialba</taxon>
    </lineage>
</organism>
<evidence type="ECO:0000256" key="4">
    <source>
        <dbReference type="ARBA" id="ARBA00022801"/>
    </source>
</evidence>
<dbReference type="GO" id="GO:0016829">
    <property type="term" value="F:lyase activity"/>
    <property type="evidence" value="ECO:0007669"/>
    <property type="project" value="UniProtKB-KW"/>
</dbReference>
<evidence type="ECO:0000256" key="3">
    <source>
        <dbReference type="ARBA" id="ARBA00022763"/>
    </source>
</evidence>
<keyword evidence="7" id="KW-0456">Lyase</keyword>
<comment type="caution">
    <text evidence="9">The sequence shown here is derived from an EMBL/GenBank/DDBJ whole genome shotgun (WGS) entry which is preliminary data.</text>
</comment>
<sequence>MCGRYSLFTPPDDLEDRFGASFDWTVSPRYNAAPSQRLPVITDETPETFERFEWGLVPEWADDSDGIINARAETIDEKPSFRDAYRGRSPSAADSGGSLETPAAGRCLVPADGFYEWVETPDGNRPYRVAFENDRPFAMAGLWTRREPTSDATQTGLDAFGGGADLEDETGGPLETFTVVTTEPNDLVADLHGRMAVILKPDDERRWLTGDDPRDVLAPYPDDELRAYPVSTAVNDPSVDDRSLIDPIET</sequence>
<proteinExistence type="inferred from homology"/>
<dbReference type="GO" id="GO:0008233">
    <property type="term" value="F:peptidase activity"/>
    <property type="evidence" value="ECO:0007669"/>
    <property type="project" value="UniProtKB-KW"/>
</dbReference>
<keyword evidence="6" id="KW-0238">DNA-binding</keyword>
<keyword evidence="3" id="KW-0227">DNA damage</keyword>
<dbReference type="Gene3D" id="3.90.1680.10">
    <property type="entry name" value="SOS response associated peptidase-like"/>
    <property type="match status" value="1"/>
</dbReference>
<accession>A0A5D5ANZ8</accession>